<protein>
    <submittedName>
        <fullName evidence="1">Uncharacterized protein</fullName>
    </submittedName>
</protein>
<reference evidence="1 2" key="1">
    <citation type="submission" date="2019-03" db="EMBL/GenBank/DDBJ databases">
        <title>Genomic Encyclopedia of Type Strains, Phase IV (KMG-IV): sequencing the most valuable type-strain genomes for metagenomic binning, comparative biology and taxonomic classification.</title>
        <authorList>
            <person name="Goeker M."/>
        </authorList>
    </citation>
    <scope>NUCLEOTIDE SEQUENCE [LARGE SCALE GENOMIC DNA]</scope>
    <source>
        <strain evidence="1 2">DSM 14836</strain>
    </source>
</reference>
<organism evidence="1 2">
    <name type="scientific">Tenacibaculum skagerrakense</name>
    <dbReference type="NCBI Taxonomy" id="186571"/>
    <lineage>
        <taxon>Bacteria</taxon>
        <taxon>Pseudomonadati</taxon>
        <taxon>Bacteroidota</taxon>
        <taxon>Flavobacteriia</taxon>
        <taxon>Flavobacteriales</taxon>
        <taxon>Flavobacteriaceae</taxon>
        <taxon>Tenacibaculum</taxon>
    </lineage>
</organism>
<dbReference type="Proteomes" id="UP000294564">
    <property type="component" value="Unassembled WGS sequence"/>
</dbReference>
<evidence type="ECO:0000313" key="2">
    <source>
        <dbReference type="Proteomes" id="UP000294564"/>
    </source>
</evidence>
<accession>A0A4R2NV81</accession>
<proteinExistence type="predicted"/>
<dbReference type="EMBL" id="SLXM01000003">
    <property type="protein sequence ID" value="TCP25882.1"/>
    <property type="molecule type" value="Genomic_DNA"/>
</dbReference>
<dbReference type="AlphaFoldDB" id="A0A4R2NV81"/>
<sequence>METYEIATLDNSIDFTGETKLTDNRGIVLTVVDENNIQSKLLLPNNIF</sequence>
<comment type="caution">
    <text evidence="1">The sequence shown here is derived from an EMBL/GenBank/DDBJ whole genome shotgun (WGS) entry which is preliminary data.</text>
</comment>
<dbReference type="RefSeq" id="WP_165915699.1">
    <property type="nucleotide sequence ID" value="NZ_SLXM01000003.1"/>
</dbReference>
<gene>
    <name evidence="1" type="ORF">EV195_103244</name>
</gene>
<evidence type="ECO:0000313" key="1">
    <source>
        <dbReference type="EMBL" id="TCP25882.1"/>
    </source>
</evidence>
<keyword evidence="2" id="KW-1185">Reference proteome</keyword>
<name>A0A4R2NV81_9FLAO</name>